<sequence>MSSREIAKLTGKRHTNVIRDIRTMLTGLKSEPRDFVGSYTDSTCRQLPCFNLPKRETLILVSGYSVELRARIIDRWMELEEQQAKTQVATITATEVSTMMAKYMAEMQETSSHKSCE</sequence>
<gene>
    <name evidence="1" type="ORF">GGQ73_000026</name>
</gene>
<evidence type="ECO:0000313" key="1">
    <source>
        <dbReference type="EMBL" id="MBB3944103.1"/>
    </source>
</evidence>
<proteinExistence type="predicted"/>
<dbReference type="AlphaFoldDB" id="A0A7W6FZR9"/>
<dbReference type="InterPro" id="IPR014054">
    <property type="entry name" value="Phage_regulatory_Rha"/>
</dbReference>
<name>A0A7W6FZR9_9HYPH</name>
<keyword evidence="2" id="KW-1185">Reference proteome</keyword>
<organism evidence="1 2">
    <name type="scientific">Rhizobium skierniewicense</name>
    <dbReference type="NCBI Taxonomy" id="984260"/>
    <lineage>
        <taxon>Bacteria</taxon>
        <taxon>Pseudomonadati</taxon>
        <taxon>Pseudomonadota</taxon>
        <taxon>Alphaproteobacteria</taxon>
        <taxon>Hyphomicrobiales</taxon>
        <taxon>Rhizobiaceae</taxon>
        <taxon>Rhizobium/Agrobacterium group</taxon>
        <taxon>Rhizobium</taxon>
    </lineage>
</organism>
<reference evidence="1 2" key="1">
    <citation type="submission" date="2020-08" db="EMBL/GenBank/DDBJ databases">
        <title>Genomic Encyclopedia of Type Strains, Phase IV (KMG-IV): sequencing the most valuable type-strain genomes for metagenomic binning, comparative biology and taxonomic classification.</title>
        <authorList>
            <person name="Goeker M."/>
        </authorList>
    </citation>
    <scope>NUCLEOTIDE SEQUENCE [LARGE SCALE GENOMIC DNA]</scope>
    <source>
        <strain evidence="1 2">DSM 26438</strain>
    </source>
</reference>
<accession>A0A7W6FZR9</accession>
<dbReference type="Pfam" id="PF09669">
    <property type="entry name" value="Phage_pRha"/>
    <property type="match status" value="1"/>
</dbReference>
<comment type="caution">
    <text evidence="1">The sequence shown here is derived from an EMBL/GenBank/DDBJ whole genome shotgun (WGS) entry which is preliminary data.</text>
</comment>
<protein>
    <submittedName>
        <fullName evidence="1">Phage regulator Rha-like protein</fullName>
    </submittedName>
</protein>
<evidence type="ECO:0000313" key="2">
    <source>
        <dbReference type="Proteomes" id="UP000565286"/>
    </source>
</evidence>
<dbReference type="Proteomes" id="UP000565286">
    <property type="component" value="Unassembled WGS sequence"/>
</dbReference>
<dbReference type="RefSeq" id="WP_183892998.1">
    <property type="nucleotide sequence ID" value="NZ_JACIDV010000001.1"/>
</dbReference>
<dbReference type="EMBL" id="JACIDV010000001">
    <property type="protein sequence ID" value="MBB3944103.1"/>
    <property type="molecule type" value="Genomic_DNA"/>
</dbReference>